<sequence>MLTTLHFAVDRHPHAQCASTADCGTHGDADADADADGVPRAVEVCWARARACSSRMALKMSGYHLSPTSGWLLTLFRSVASPSVFATAPFLKVNSTSSTLPPVRSTTRRRCSRTSSGTAPTPTVSRSSKSASSLTPWKNGIEKRAPEPAAGDSTRCVVDTHTP</sequence>
<feature type="non-terminal residue" evidence="2">
    <location>
        <position position="163"/>
    </location>
</feature>
<gene>
    <name evidence="2" type="ORF">TCAP_00856</name>
</gene>
<evidence type="ECO:0000313" key="2">
    <source>
        <dbReference type="EMBL" id="PNY29223.1"/>
    </source>
</evidence>
<feature type="region of interest" description="Disordered" evidence="1">
    <location>
        <begin position="97"/>
        <end position="163"/>
    </location>
</feature>
<proteinExistence type="predicted"/>
<dbReference type="EMBL" id="NRSZ01000139">
    <property type="protein sequence ID" value="PNY29223.1"/>
    <property type="molecule type" value="Genomic_DNA"/>
</dbReference>
<evidence type="ECO:0000256" key="1">
    <source>
        <dbReference type="SAM" id="MobiDB-lite"/>
    </source>
</evidence>
<dbReference type="AlphaFoldDB" id="A0A2K3QNV4"/>
<feature type="compositionally biased region" description="Polar residues" evidence="1">
    <location>
        <begin position="119"/>
        <end position="136"/>
    </location>
</feature>
<dbReference type="OrthoDB" id="10352807at2759"/>
<reference evidence="2 3" key="1">
    <citation type="submission" date="2017-08" db="EMBL/GenBank/DDBJ databases">
        <title>Harnessing the power of phylogenomics to disentangle the directionality and signatures of interkingdom host jumping in the parasitic fungal genus Tolypocladium.</title>
        <authorList>
            <person name="Quandt C.A."/>
            <person name="Patterson W."/>
            <person name="Spatafora J.W."/>
        </authorList>
    </citation>
    <scope>NUCLEOTIDE SEQUENCE [LARGE SCALE GENOMIC DNA]</scope>
    <source>
        <strain evidence="2 3">CBS 113982</strain>
    </source>
</reference>
<comment type="caution">
    <text evidence="2">The sequence shown here is derived from an EMBL/GenBank/DDBJ whole genome shotgun (WGS) entry which is preliminary data.</text>
</comment>
<evidence type="ECO:0000313" key="3">
    <source>
        <dbReference type="Proteomes" id="UP000236621"/>
    </source>
</evidence>
<protein>
    <submittedName>
        <fullName evidence="2">Uncharacterized protein</fullName>
    </submittedName>
</protein>
<organism evidence="2 3">
    <name type="scientific">Tolypocladium capitatum</name>
    <dbReference type="NCBI Taxonomy" id="45235"/>
    <lineage>
        <taxon>Eukaryota</taxon>
        <taxon>Fungi</taxon>
        <taxon>Dikarya</taxon>
        <taxon>Ascomycota</taxon>
        <taxon>Pezizomycotina</taxon>
        <taxon>Sordariomycetes</taxon>
        <taxon>Hypocreomycetidae</taxon>
        <taxon>Hypocreales</taxon>
        <taxon>Ophiocordycipitaceae</taxon>
        <taxon>Tolypocladium</taxon>
    </lineage>
</organism>
<keyword evidence="3" id="KW-1185">Reference proteome</keyword>
<accession>A0A2K3QNV4</accession>
<name>A0A2K3QNV4_9HYPO</name>
<dbReference type="Proteomes" id="UP000236621">
    <property type="component" value="Unassembled WGS sequence"/>
</dbReference>